<gene>
    <name evidence="2" type="ORF">MCAPa_0650</name>
</gene>
<comment type="caution">
    <text evidence="2">The sequence shown here is derived from an EMBL/GenBank/DDBJ whole genome shotgun (WGS) entry which is preliminary data.</text>
</comment>
<reference evidence="2 3" key="1">
    <citation type="submission" date="2014-02" db="EMBL/GenBank/DDBJ databases">
        <title>Genome sequence of Mycoplasma capricolum subsp. capricolum strain 14232.</title>
        <authorList>
            <person name="Sirand-Pugnet P."/>
            <person name="Breton M."/>
            <person name="Dordet-Frisoni E."/>
            <person name="Baranowski E."/>
            <person name="Barre A."/>
            <person name="Couture C."/>
            <person name="Dupuy V."/>
            <person name="Gaurivaud P."/>
            <person name="Jacob D."/>
            <person name="Lemaitre C."/>
            <person name="Manso-Silvan L."/>
            <person name="Nikolski M."/>
            <person name="Nouvel L.-X."/>
            <person name="Poumarat F."/>
            <person name="Tardy F."/>
            <person name="Thebault P."/>
            <person name="Theil S."/>
            <person name="Citti C."/>
            <person name="Thiaucourt F."/>
            <person name="Blanchard A."/>
        </authorList>
    </citation>
    <scope>NUCLEOTIDE SEQUENCE [LARGE SCALE GENOMIC DNA]</scope>
    <source>
        <strain evidence="2 3">14232</strain>
    </source>
</reference>
<evidence type="ECO:0000313" key="2">
    <source>
        <dbReference type="EMBL" id="KEZ20994.1"/>
    </source>
</evidence>
<dbReference type="InterPro" id="IPR054816">
    <property type="entry name" value="Lipoprotein_mollicutes-type_CS"/>
</dbReference>
<feature type="region of interest" description="Disordered" evidence="1">
    <location>
        <begin position="39"/>
        <end position="81"/>
    </location>
</feature>
<feature type="compositionally biased region" description="Basic and acidic residues" evidence="1">
    <location>
        <begin position="42"/>
        <end position="81"/>
    </location>
</feature>
<dbReference type="AlphaFoldDB" id="A0A084ESQ2"/>
<organism evidence="2 3">
    <name type="scientific">Mycoplasma capricolum subsp. capricolum 14232</name>
    <dbReference type="NCBI Taxonomy" id="1188238"/>
    <lineage>
        <taxon>Bacteria</taxon>
        <taxon>Bacillati</taxon>
        <taxon>Mycoplasmatota</taxon>
        <taxon>Mollicutes</taxon>
        <taxon>Mycoplasmataceae</taxon>
        <taxon>Mycoplasma</taxon>
    </lineage>
</organism>
<evidence type="ECO:0008006" key="4">
    <source>
        <dbReference type="Google" id="ProtNLM"/>
    </source>
</evidence>
<accession>A0A084ESQ2</accession>
<dbReference type="PROSITE" id="PS51257">
    <property type="entry name" value="PROKAR_LIPOPROTEIN"/>
    <property type="match status" value="1"/>
</dbReference>
<sequence>MKKLLNILGTTAIIITTSFLVIACKASKQIDIKITNPTNKTQKNEEKSKNEKIENTENSKKEEKDQKNEIQSDQSKENKEYVFKRSNKENFDSIKKYGLKLVDSIFQKSEKYEKLKSNSNLSALIRKITSLYSRIAQYKNIEEFESKLLPKSANEALYREFDEAVTDYEKEENNIWKLLN</sequence>
<name>A0A084ESQ2_MYCCA</name>
<protein>
    <recommendedName>
        <fullName evidence="4">Lipoprotein</fullName>
    </recommendedName>
</protein>
<evidence type="ECO:0000313" key="3">
    <source>
        <dbReference type="Proteomes" id="UP000028533"/>
    </source>
</evidence>
<dbReference type="RefSeq" id="WP_051763748.1">
    <property type="nucleotide sequence ID" value="NZ_JFDO01000003.1"/>
</dbReference>
<evidence type="ECO:0000256" key="1">
    <source>
        <dbReference type="SAM" id="MobiDB-lite"/>
    </source>
</evidence>
<dbReference type="EMBL" id="JFDO01000003">
    <property type="protein sequence ID" value="KEZ20994.1"/>
    <property type="molecule type" value="Genomic_DNA"/>
</dbReference>
<dbReference type="NCBIfam" id="NF038029">
    <property type="entry name" value="LP_plasma"/>
    <property type="match status" value="1"/>
</dbReference>
<dbReference type="Proteomes" id="UP000028533">
    <property type="component" value="Unassembled WGS sequence"/>
</dbReference>
<proteinExistence type="predicted"/>